<dbReference type="EMBL" id="CP000155">
    <property type="protein sequence ID" value="ABC31388.1"/>
    <property type="molecule type" value="Genomic_DNA"/>
</dbReference>
<dbReference type="KEGG" id="hch:HCH_04690"/>
<dbReference type="OrthoDB" id="9801954at2"/>
<proteinExistence type="inferred from homology"/>
<comment type="similarity">
    <text evidence="1">Belongs to the glycosyltransferase 2 family.</text>
</comment>
<dbReference type="SUPFAM" id="SSF53448">
    <property type="entry name" value="Nucleotide-diphospho-sugar transferases"/>
    <property type="match status" value="1"/>
</dbReference>
<reference evidence="5 6" key="1">
    <citation type="journal article" date="2005" name="Nucleic Acids Res.">
        <title>Genomic blueprint of Hahella chejuensis, a marine microbe producing an algicidal agent.</title>
        <authorList>
            <person name="Jeong H."/>
            <person name="Yim J.H."/>
            <person name="Lee C."/>
            <person name="Choi S.-H."/>
            <person name="Park Y.K."/>
            <person name="Yoon S.H."/>
            <person name="Hur C.-G."/>
            <person name="Kang H.-Y."/>
            <person name="Kim D."/>
            <person name="Lee H.H."/>
            <person name="Park K.H."/>
            <person name="Park S.-H."/>
            <person name="Park H.-S."/>
            <person name="Lee H.K."/>
            <person name="Oh T.K."/>
            <person name="Kim J.F."/>
        </authorList>
    </citation>
    <scope>NUCLEOTIDE SEQUENCE [LARGE SCALE GENOMIC DNA]</scope>
    <source>
        <strain evidence="5 6">KCTC 2396</strain>
    </source>
</reference>
<keyword evidence="2" id="KW-0328">Glycosyltransferase</keyword>
<accession>Q2SD86</accession>
<dbReference type="Gene3D" id="3.90.550.10">
    <property type="entry name" value="Spore Coat Polysaccharide Biosynthesis Protein SpsA, Chain A"/>
    <property type="match status" value="1"/>
</dbReference>
<dbReference type="Proteomes" id="UP000000238">
    <property type="component" value="Chromosome"/>
</dbReference>
<feature type="domain" description="Glycosyltransferase 2-like" evidence="4">
    <location>
        <begin position="12"/>
        <end position="167"/>
    </location>
</feature>
<dbReference type="eggNOG" id="COG1216">
    <property type="taxonomic scope" value="Bacteria"/>
</dbReference>
<keyword evidence="3 5" id="KW-0808">Transferase</keyword>
<dbReference type="GO" id="GO:0016757">
    <property type="term" value="F:glycosyltransferase activity"/>
    <property type="evidence" value="ECO:0007669"/>
    <property type="project" value="UniProtKB-KW"/>
</dbReference>
<organism evidence="5 6">
    <name type="scientific">Hahella chejuensis (strain KCTC 2396)</name>
    <dbReference type="NCBI Taxonomy" id="349521"/>
    <lineage>
        <taxon>Bacteria</taxon>
        <taxon>Pseudomonadati</taxon>
        <taxon>Pseudomonadota</taxon>
        <taxon>Gammaproteobacteria</taxon>
        <taxon>Oceanospirillales</taxon>
        <taxon>Hahellaceae</taxon>
        <taxon>Hahella</taxon>
    </lineage>
</organism>
<dbReference type="AlphaFoldDB" id="Q2SD86"/>
<dbReference type="PANTHER" id="PTHR43179">
    <property type="entry name" value="RHAMNOSYLTRANSFERASE WBBL"/>
    <property type="match status" value="1"/>
</dbReference>
<evidence type="ECO:0000313" key="6">
    <source>
        <dbReference type="Proteomes" id="UP000000238"/>
    </source>
</evidence>
<dbReference type="InterPro" id="IPR001173">
    <property type="entry name" value="Glyco_trans_2-like"/>
</dbReference>
<dbReference type="RefSeq" id="WP_011398453.1">
    <property type="nucleotide sequence ID" value="NC_007645.1"/>
</dbReference>
<gene>
    <name evidence="5" type="ordered locus">HCH_04690</name>
</gene>
<dbReference type="CAZy" id="GT2">
    <property type="family name" value="Glycosyltransferase Family 2"/>
</dbReference>
<evidence type="ECO:0000256" key="2">
    <source>
        <dbReference type="ARBA" id="ARBA00022676"/>
    </source>
</evidence>
<evidence type="ECO:0000256" key="3">
    <source>
        <dbReference type="ARBA" id="ARBA00022679"/>
    </source>
</evidence>
<dbReference type="PANTHER" id="PTHR43179:SF12">
    <property type="entry name" value="GALACTOFURANOSYLTRANSFERASE GLFT2"/>
    <property type="match status" value="1"/>
</dbReference>
<dbReference type="STRING" id="349521.HCH_04690"/>
<sequence length="328" mass="36898">MTTVDITILSWDRLEDTKAAIASALTQTGVELRVIVVDQGSKPESLNQLRAFCRQYPNVDLVCNVNNLGVPGGRNQAAFQGNGDYIVALDNDAEFIDERQIANAVEIMERQRDLAAIGFRILRFGTRCEDLSSWSYTQNAHEWGEKPFYTTHFVGAGHMIRRSVFDQVNGYDDSLFFLQEEAELSRKLINCGYKIRYSPEVVIGHKVAAERRVNWNGPRWRFHVRNRFYMDVKFRTPFASLCLGTMLTLYKGFRAGLILDSTIGFMQGLGMLPQAIASWKLPGVASTPASKAYIASCSQNKGVSRWSRIRHRFKKAGVAPGQQAAESK</sequence>
<evidence type="ECO:0000259" key="4">
    <source>
        <dbReference type="Pfam" id="PF00535"/>
    </source>
</evidence>
<keyword evidence="6" id="KW-1185">Reference proteome</keyword>
<dbReference type="CDD" id="cd04186">
    <property type="entry name" value="GT_2_like_c"/>
    <property type="match status" value="1"/>
</dbReference>
<dbReference type="HOGENOM" id="CLU_839223_0_0_6"/>
<dbReference type="Pfam" id="PF00535">
    <property type="entry name" value="Glycos_transf_2"/>
    <property type="match status" value="1"/>
</dbReference>
<evidence type="ECO:0000256" key="1">
    <source>
        <dbReference type="ARBA" id="ARBA00006739"/>
    </source>
</evidence>
<evidence type="ECO:0000313" key="5">
    <source>
        <dbReference type="EMBL" id="ABC31388.1"/>
    </source>
</evidence>
<protein>
    <submittedName>
        <fullName evidence="5">Predicted glycosyltransferase</fullName>
    </submittedName>
</protein>
<name>Q2SD86_HAHCH</name>
<dbReference type="InterPro" id="IPR029044">
    <property type="entry name" value="Nucleotide-diphossugar_trans"/>
</dbReference>